<accession>A0A7M7P9N2</accession>
<evidence type="ECO:0000313" key="2">
    <source>
        <dbReference type="Proteomes" id="UP000007110"/>
    </source>
</evidence>
<organism evidence="1 2">
    <name type="scientific">Strongylocentrotus purpuratus</name>
    <name type="common">Purple sea urchin</name>
    <dbReference type="NCBI Taxonomy" id="7668"/>
    <lineage>
        <taxon>Eukaryota</taxon>
        <taxon>Metazoa</taxon>
        <taxon>Echinodermata</taxon>
        <taxon>Eleutherozoa</taxon>
        <taxon>Echinozoa</taxon>
        <taxon>Echinoidea</taxon>
        <taxon>Euechinoidea</taxon>
        <taxon>Echinacea</taxon>
        <taxon>Camarodonta</taxon>
        <taxon>Echinidea</taxon>
        <taxon>Strongylocentrotidae</taxon>
        <taxon>Strongylocentrotus</taxon>
    </lineage>
</organism>
<reference evidence="2" key="1">
    <citation type="submission" date="2015-02" db="EMBL/GenBank/DDBJ databases">
        <title>Genome sequencing for Strongylocentrotus purpuratus.</title>
        <authorList>
            <person name="Murali S."/>
            <person name="Liu Y."/>
            <person name="Vee V."/>
            <person name="English A."/>
            <person name="Wang M."/>
            <person name="Skinner E."/>
            <person name="Han Y."/>
            <person name="Muzny D.M."/>
            <person name="Worley K.C."/>
            <person name="Gibbs R.A."/>
        </authorList>
    </citation>
    <scope>NUCLEOTIDE SEQUENCE</scope>
</reference>
<name>A0A7M7P9N2_STRPU</name>
<dbReference type="EnsemblMetazoa" id="XM_030991380">
    <property type="protein sequence ID" value="XP_030847240"/>
    <property type="gene ID" value="LOC105447403"/>
</dbReference>
<sequence length="250" mass="28353">MEPNDKTLLLVRWFRDNTENVVAYRDVICRKGHPEVGHTIVMPWGNERWHGKVLQIASEDSDDSDDSDIDDNIPLIELREKGRRVDTGNNIMEDRCLSIIEEELKDSHNVKSCEHFGCTIKVFSVCVWCEVFLCYDHFIADDPCSQHNQYAELVQRPTTLAAGTPAEIDEIVATSHFHATMPAAQPAKNPERCECCGLKGLLFSFNMNNVKSMPSRCFRHEDIHSTMLPSSMKGIQLVTYLAIKGKPLMS</sequence>
<dbReference type="OrthoDB" id="10202978at2759"/>
<protein>
    <submittedName>
        <fullName evidence="1">Uncharacterized protein</fullName>
    </submittedName>
</protein>
<dbReference type="Proteomes" id="UP000007110">
    <property type="component" value="Unassembled WGS sequence"/>
</dbReference>
<dbReference type="InParanoid" id="A0A7M7P9N2"/>
<dbReference type="KEGG" id="spu:105447403"/>
<dbReference type="GeneID" id="105447403"/>
<evidence type="ECO:0000313" key="1">
    <source>
        <dbReference type="EnsemblMetazoa" id="XP_030847240"/>
    </source>
</evidence>
<reference evidence="1" key="2">
    <citation type="submission" date="2021-01" db="UniProtKB">
        <authorList>
            <consortium name="EnsemblMetazoa"/>
        </authorList>
    </citation>
    <scope>IDENTIFICATION</scope>
</reference>
<dbReference type="AlphaFoldDB" id="A0A7M7P9N2"/>
<dbReference type="RefSeq" id="XP_030847240.1">
    <property type="nucleotide sequence ID" value="XM_030991380.1"/>
</dbReference>
<dbReference type="PANTHER" id="PTHR10773:SF19">
    <property type="match status" value="1"/>
</dbReference>
<proteinExistence type="predicted"/>
<keyword evidence="2" id="KW-1185">Reference proteome</keyword>
<dbReference type="PANTHER" id="PTHR10773">
    <property type="entry name" value="DNA-DIRECTED RNA POLYMERASES I, II, AND III SUBUNIT RPABC2"/>
    <property type="match status" value="1"/>
</dbReference>